<dbReference type="Pfam" id="PF13564">
    <property type="entry name" value="DoxX_2"/>
    <property type="match status" value="1"/>
</dbReference>
<feature type="transmembrane region" description="Helical" evidence="5">
    <location>
        <begin position="75"/>
        <end position="93"/>
    </location>
</feature>
<proteinExistence type="predicted"/>
<accession>A0ABQ1TQB5</accession>
<evidence type="ECO:0000256" key="2">
    <source>
        <dbReference type="ARBA" id="ARBA00022692"/>
    </source>
</evidence>
<gene>
    <name evidence="6" type="ORF">GCM10011383_06650</name>
</gene>
<evidence type="ECO:0000256" key="4">
    <source>
        <dbReference type="ARBA" id="ARBA00023136"/>
    </source>
</evidence>
<keyword evidence="2 5" id="KW-0812">Transmembrane</keyword>
<dbReference type="Proteomes" id="UP000632273">
    <property type="component" value="Unassembled WGS sequence"/>
</dbReference>
<evidence type="ECO:0008006" key="8">
    <source>
        <dbReference type="Google" id="ProtNLM"/>
    </source>
</evidence>
<organism evidence="6 7">
    <name type="scientific">Hymenobacter cavernae</name>
    <dbReference type="NCBI Taxonomy" id="2044852"/>
    <lineage>
        <taxon>Bacteria</taxon>
        <taxon>Pseudomonadati</taxon>
        <taxon>Bacteroidota</taxon>
        <taxon>Cytophagia</taxon>
        <taxon>Cytophagales</taxon>
        <taxon>Hymenobacteraceae</taxon>
        <taxon>Hymenobacter</taxon>
    </lineage>
</organism>
<evidence type="ECO:0000256" key="3">
    <source>
        <dbReference type="ARBA" id="ARBA00022989"/>
    </source>
</evidence>
<reference evidence="7" key="1">
    <citation type="journal article" date="2019" name="Int. J. Syst. Evol. Microbiol.">
        <title>The Global Catalogue of Microorganisms (GCM) 10K type strain sequencing project: providing services to taxonomists for standard genome sequencing and annotation.</title>
        <authorList>
            <consortium name="The Broad Institute Genomics Platform"/>
            <consortium name="The Broad Institute Genome Sequencing Center for Infectious Disease"/>
            <person name="Wu L."/>
            <person name="Ma J."/>
        </authorList>
    </citation>
    <scope>NUCLEOTIDE SEQUENCE [LARGE SCALE GENOMIC DNA]</scope>
    <source>
        <strain evidence="7">CGMCC 1.15197</strain>
    </source>
</reference>
<sequence>MKPKIVAILYWSLTGLCAAAMLMAGLAEMMRSTEGQEIMRHLGYPVYVMTIIGVGKVLGALAITQNRFRTLKEWAYAGFTINMLGAAASRAYAGDSTGLIVSPLLFLGLLLITYFFWKKRLARAAAHRQPTTLRLASEPEQAVA</sequence>
<feature type="transmembrane region" description="Helical" evidence="5">
    <location>
        <begin position="45"/>
        <end position="63"/>
    </location>
</feature>
<keyword evidence="4 5" id="KW-0472">Membrane</keyword>
<evidence type="ECO:0000256" key="5">
    <source>
        <dbReference type="SAM" id="Phobius"/>
    </source>
</evidence>
<keyword evidence="7" id="KW-1185">Reference proteome</keyword>
<protein>
    <recommendedName>
        <fullName evidence="8">DoxX family protein</fullName>
    </recommendedName>
</protein>
<evidence type="ECO:0000313" key="6">
    <source>
        <dbReference type="EMBL" id="GGE98494.1"/>
    </source>
</evidence>
<feature type="transmembrane region" description="Helical" evidence="5">
    <location>
        <begin position="99"/>
        <end position="117"/>
    </location>
</feature>
<evidence type="ECO:0000313" key="7">
    <source>
        <dbReference type="Proteomes" id="UP000632273"/>
    </source>
</evidence>
<comment type="caution">
    <text evidence="6">The sequence shown here is derived from an EMBL/GenBank/DDBJ whole genome shotgun (WGS) entry which is preliminary data.</text>
</comment>
<dbReference type="InterPro" id="IPR032808">
    <property type="entry name" value="DoxX"/>
</dbReference>
<comment type="subcellular location">
    <subcellularLocation>
        <location evidence="1">Membrane</location>
        <topology evidence="1">Multi-pass membrane protein</topology>
    </subcellularLocation>
</comment>
<dbReference type="EMBL" id="BMHT01000001">
    <property type="protein sequence ID" value="GGE98494.1"/>
    <property type="molecule type" value="Genomic_DNA"/>
</dbReference>
<dbReference type="RefSeq" id="WP_188810895.1">
    <property type="nucleotide sequence ID" value="NZ_BMHT01000001.1"/>
</dbReference>
<keyword evidence="3 5" id="KW-1133">Transmembrane helix</keyword>
<evidence type="ECO:0000256" key="1">
    <source>
        <dbReference type="ARBA" id="ARBA00004141"/>
    </source>
</evidence>
<name>A0ABQ1TQB5_9BACT</name>